<dbReference type="EnsemblProtists" id="EKX50517">
    <property type="protein sequence ID" value="EKX50517"/>
    <property type="gene ID" value="GUITHDRAFT_103749"/>
</dbReference>
<dbReference type="Gene3D" id="1.10.150.50">
    <property type="entry name" value="Transcription Factor, Ets-1"/>
    <property type="match status" value="1"/>
</dbReference>
<gene>
    <name evidence="2" type="ORF">GUITHDRAFT_103749</name>
</gene>
<dbReference type="RefSeq" id="XP_005837497.1">
    <property type="nucleotide sequence ID" value="XM_005837440.1"/>
</dbReference>
<dbReference type="Proteomes" id="UP000011087">
    <property type="component" value="Unassembled WGS sequence"/>
</dbReference>
<keyword evidence="4" id="KW-1185">Reference proteome</keyword>
<feature type="region of interest" description="Disordered" evidence="1">
    <location>
        <begin position="1"/>
        <end position="26"/>
    </location>
</feature>
<reference evidence="3" key="3">
    <citation type="submission" date="2016-03" db="UniProtKB">
        <authorList>
            <consortium name="EnsemblProtists"/>
        </authorList>
    </citation>
    <scope>IDENTIFICATION</scope>
</reference>
<proteinExistence type="predicted"/>
<organism evidence="2">
    <name type="scientific">Guillardia theta (strain CCMP2712)</name>
    <name type="common">Cryptophyte</name>
    <dbReference type="NCBI Taxonomy" id="905079"/>
    <lineage>
        <taxon>Eukaryota</taxon>
        <taxon>Cryptophyceae</taxon>
        <taxon>Pyrenomonadales</taxon>
        <taxon>Geminigeraceae</taxon>
        <taxon>Guillardia</taxon>
    </lineage>
</organism>
<dbReference type="HOGENOM" id="CLU_1889741_0_0_1"/>
<protein>
    <recommendedName>
        <fullName evidence="5">SAM domain-containing protein</fullName>
    </recommendedName>
</protein>
<evidence type="ECO:0000256" key="1">
    <source>
        <dbReference type="SAM" id="MobiDB-lite"/>
    </source>
</evidence>
<sequence>MYALAYSSILKSRKNPSEVSTSNRKEKVEAKVIKQEKVVEEAAVEEEEDEERVSDAACVFLKERSDYRLVRMVLEEAGLERAHASVFVREKIDDRAIVLLTRDDMLDRLQLPFADVFRIFSALEALERKNRPSNK</sequence>
<dbReference type="InterPro" id="IPR013761">
    <property type="entry name" value="SAM/pointed_sf"/>
</dbReference>
<evidence type="ECO:0000313" key="3">
    <source>
        <dbReference type="EnsemblProtists" id="EKX50517"/>
    </source>
</evidence>
<dbReference type="AlphaFoldDB" id="L1JPX8"/>
<dbReference type="EMBL" id="JH992978">
    <property type="protein sequence ID" value="EKX50517.1"/>
    <property type="molecule type" value="Genomic_DNA"/>
</dbReference>
<dbReference type="PaxDb" id="55529-EKX50517"/>
<reference evidence="2 4" key="1">
    <citation type="journal article" date="2012" name="Nature">
        <title>Algal genomes reveal evolutionary mosaicism and the fate of nucleomorphs.</title>
        <authorList>
            <consortium name="DOE Joint Genome Institute"/>
            <person name="Curtis B.A."/>
            <person name="Tanifuji G."/>
            <person name="Burki F."/>
            <person name="Gruber A."/>
            <person name="Irimia M."/>
            <person name="Maruyama S."/>
            <person name="Arias M.C."/>
            <person name="Ball S.G."/>
            <person name="Gile G.H."/>
            <person name="Hirakawa Y."/>
            <person name="Hopkins J.F."/>
            <person name="Kuo A."/>
            <person name="Rensing S.A."/>
            <person name="Schmutz J."/>
            <person name="Symeonidi A."/>
            <person name="Elias M."/>
            <person name="Eveleigh R.J."/>
            <person name="Herman E.K."/>
            <person name="Klute M.J."/>
            <person name="Nakayama T."/>
            <person name="Obornik M."/>
            <person name="Reyes-Prieto A."/>
            <person name="Armbrust E.V."/>
            <person name="Aves S.J."/>
            <person name="Beiko R.G."/>
            <person name="Coutinho P."/>
            <person name="Dacks J.B."/>
            <person name="Durnford D.G."/>
            <person name="Fast N.M."/>
            <person name="Green B.R."/>
            <person name="Grisdale C.J."/>
            <person name="Hempel F."/>
            <person name="Henrissat B."/>
            <person name="Hoppner M.P."/>
            <person name="Ishida K."/>
            <person name="Kim E."/>
            <person name="Koreny L."/>
            <person name="Kroth P.G."/>
            <person name="Liu Y."/>
            <person name="Malik S.B."/>
            <person name="Maier U.G."/>
            <person name="McRose D."/>
            <person name="Mock T."/>
            <person name="Neilson J.A."/>
            <person name="Onodera N.T."/>
            <person name="Poole A.M."/>
            <person name="Pritham E.J."/>
            <person name="Richards T.A."/>
            <person name="Rocap G."/>
            <person name="Roy S.W."/>
            <person name="Sarai C."/>
            <person name="Schaack S."/>
            <person name="Shirato S."/>
            <person name="Slamovits C.H."/>
            <person name="Spencer D.F."/>
            <person name="Suzuki S."/>
            <person name="Worden A.Z."/>
            <person name="Zauner S."/>
            <person name="Barry K."/>
            <person name="Bell C."/>
            <person name="Bharti A.K."/>
            <person name="Crow J.A."/>
            <person name="Grimwood J."/>
            <person name="Kramer R."/>
            <person name="Lindquist E."/>
            <person name="Lucas S."/>
            <person name="Salamov A."/>
            <person name="McFadden G.I."/>
            <person name="Lane C.E."/>
            <person name="Keeling P.J."/>
            <person name="Gray M.W."/>
            <person name="Grigoriev I.V."/>
            <person name="Archibald J.M."/>
        </authorList>
    </citation>
    <scope>NUCLEOTIDE SEQUENCE</scope>
    <source>
        <strain evidence="2 4">CCMP2712</strain>
    </source>
</reference>
<evidence type="ECO:0000313" key="2">
    <source>
        <dbReference type="EMBL" id="EKX50517.1"/>
    </source>
</evidence>
<evidence type="ECO:0008006" key="5">
    <source>
        <dbReference type="Google" id="ProtNLM"/>
    </source>
</evidence>
<accession>L1JPX8</accession>
<evidence type="ECO:0000313" key="4">
    <source>
        <dbReference type="Proteomes" id="UP000011087"/>
    </source>
</evidence>
<reference evidence="4" key="2">
    <citation type="submission" date="2012-11" db="EMBL/GenBank/DDBJ databases">
        <authorList>
            <person name="Kuo A."/>
            <person name="Curtis B.A."/>
            <person name="Tanifuji G."/>
            <person name="Burki F."/>
            <person name="Gruber A."/>
            <person name="Irimia M."/>
            <person name="Maruyama S."/>
            <person name="Arias M.C."/>
            <person name="Ball S.G."/>
            <person name="Gile G.H."/>
            <person name="Hirakawa Y."/>
            <person name="Hopkins J.F."/>
            <person name="Rensing S.A."/>
            <person name="Schmutz J."/>
            <person name="Symeonidi A."/>
            <person name="Elias M."/>
            <person name="Eveleigh R.J."/>
            <person name="Herman E.K."/>
            <person name="Klute M.J."/>
            <person name="Nakayama T."/>
            <person name="Obornik M."/>
            <person name="Reyes-Prieto A."/>
            <person name="Armbrust E.V."/>
            <person name="Aves S.J."/>
            <person name="Beiko R.G."/>
            <person name="Coutinho P."/>
            <person name="Dacks J.B."/>
            <person name="Durnford D.G."/>
            <person name="Fast N.M."/>
            <person name="Green B.R."/>
            <person name="Grisdale C."/>
            <person name="Hempe F."/>
            <person name="Henrissat B."/>
            <person name="Hoppner M.P."/>
            <person name="Ishida K.-I."/>
            <person name="Kim E."/>
            <person name="Koreny L."/>
            <person name="Kroth P.G."/>
            <person name="Liu Y."/>
            <person name="Malik S.-B."/>
            <person name="Maier U.G."/>
            <person name="McRose D."/>
            <person name="Mock T."/>
            <person name="Neilson J.A."/>
            <person name="Onodera N.T."/>
            <person name="Poole A.M."/>
            <person name="Pritham E.J."/>
            <person name="Richards T.A."/>
            <person name="Rocap G."/>
            <person name="Roy S.W."/>
            <person name="Sarai C."/>
            <person name="Schaack S."/>
            <person name="Shirato S."/>
            <person name="Slamovits C.H."/>
            <person name="Spencer D.F."/>
            <person name="Suzuki S."/>
            <person name="Worden A.Z."/>
            <person name="Zauner S."/>
            <person name="Barry K."/>
            <person name="Bell C."/>
            <person name="Bharti A.K."/>
            <person name="Crow J.A."/>
            <person name="Grimwood J."/>
            <person name="Kramer R."/>
            <person name="Lindquist E."/>
            <person name="Lucas S."/>
            <person name="Salamov A."/>
            <person name="McFadden G.I."/>
            <person name="Lane C.E."/>
            <person name="Keeling P.J."/>
            <person name="Gray M.W."/>
            <person name="Grigoriev I.V."/>
            <person name="Archibald J.M."/>
        </authorList>
    </citation>
    <scope>NUCLEOTIDE SEQUENCE</scope>
    <source>
        <strain evidence="4">CCMP2712</strain>
    </source>
</reference>
<name>L1JPX8_GUITC</name>
<dbReference type="KEGG" id="gtt:GUITHDRAFT_103749"/>
<dbReference type="GeneID" id="17307229"/>